<evidence type="ECO:0000313" key="3">
    <source>
        <dbReference type="Proteomes" id="UP001438953"/>
    </source>
</evidence>
<name>A0ABV1SLR0_9RHOB</name>
<reference evidence="2 3" key="2">
    <citation type="submission" date="2024-06" db="EMBL/GenBank/DDBJ databases">
        <title>Thioclava kandeliae sp. nov. from a rhizosphere soil sample of Kandelia candel in a mangrove.</title>
        <authorList>
            <person name="Mu T."/>
        </authorList>
    </citation>
    <scope>NUCLEOTIDE SEQUENCE [LARGE SCALE GENOMIC DNA]</scope>
    <source>
        <strain evidence="2 3">CPCC 100088</strain>
    </source>
</reference>
<evidence type="ECO:0000313" key="2">
    <source>
        <dbReference type="EMBL" id="MER5173830.1"/>
    </source>
</evidence>
<dbReference type="Proteomes" id="UP001438953">
    <property type="component" value="Unassembled WGS sequence"/>
</dbReference>
<reference evidence="2 3" key="1">
    <citation type="submission" date="2024-01" db="EMBL/GenBank/DDBJ databases">
        <authorList>
            <person name="Deng Y."/>
            <person name="Su J."/>
        </authorList>
    </citation>
    <scope>NUCLEOTIDE SEQUENCE [LARGE SCALE GENOMIC DNA]</scope>
    <source>
        <strain evidence="2 3">CPCC 100088</strain>
    </source>
</reference>
<evidence type="ECO:0000256" key="1">
    <source>
        <dbReference type="SAM" id="Coils"/>
    </source>
</evidence>
<keyword evidence="3" id="KW-1185">Reference proteome</keyword>
<protein>
    <submittedName>
        <fullName evidence="2">Uncharacterized protein</fullName>
    </submittedName>
</protein>
<dbReference type="EMBL" id="JAYWLC010000031">
    <property type="protein sequence ID" value="MER5173830.1"/>
    <property type="molecule type" value="Genomic_DNA"/>
</dbReference>
<dbReference type="RefSeq" id="WP_350939140.1">
    <property type="nucleotide sequence ID" value="NZ_JAYWLC010000031.1"/>
</dbReference>
<feature type="coiled-coil region" evidence="1">
    <location>
        <begin position="44"/>
        <end position="91"/>
    </location>
</feature>
<accession>A0ABV1SLR0</accession>
<keyword evidence="1" id="KW-0175">Coiled coil</keyword>
<organism evidence="2 3">
    <name type="scientific">Thioclava kandeliae</name>
    <dbReference type="NCBI Taxonomy" id="3070818"/>
    <lineage>
        <taxon>Bacteria</taxon>
        <taxon>Pseudomonadati</taxon>
        <taxon>Pseudomonadota</taxon>
        <taxon>Alphaproteobacteria</taxon>
        <taxon>Rhodobacterales</taxon>
        <taxon>Paracoccaceae</taxon>
        <taxon>Thioclava</taxon>
    </lineage>
</organism>
<gene>
    <name evidence="2" type="ORF">VSX56_18905</name>
</gene>
<proteinExistence type="predicted"/>
<comment type="caution">
    <text evidence="2">The sequence shown here is derived from an EMBL/GenBank/DDBJ whole genome shotgun (WGS) entry which is preliminary data.</text>
</comment>
<sequence>MSVRSVIAGAVLLLMMVASFGAGWMTQGWRMTAQLEAKQATWDAEKAEALLAERERTAQAIQKVNAANAALAEAERALTIAQGERDTARRRLIDEIEADPDLGGPGIPADRLQSIREHWAGGRR</sequence>